<reference evidence="5" key="1">
    <citation type="journal article" date="2021" name="Proc. Natl. Acad. Sci. U.S.A.">
        <title>Three genomes in the algal genus Volvox reveal the fate of a haploid sex-determining region after a transition to homothallism.</title>
        <authorList>
            <person name="Yamamoto K."/>
            <person name="Hamaji T."/>
            <person name="Kawai-Toyooka H."/>
            <person name="Matsuzaki R."/>
            <person name="Takahashi F."/>
            <person name="Nishimura Y."/>
            <person name="Kawachi M."/>
            <person name="Noguchi H."/>
            <person name="Minakuchi Y."/>
            <person name="Umen J.G."/>
            <person name="Toyoda A."/>
            <person name="Nozaki H."/>
        </authorList>
    </citation>
    <scope>NUCLEOTIDE SEQUENCE</scope>
    <source>
        <strain evidence="5">NIES-3785</strain>
    </source>
</reference>
<dbReference type="PROSITE" id="PS50011">
    <property type="entry name" value="PROTEIN_KINASE_DOM"/>
    <property type="match status" value="1"/>
</dbReference>
<evidence type="ECO:0000256" key="1">
    <source>
        <dbReference type="SAM" id="MobiDB-lite"/>
    </source>
</evidence>
<dbReference type="Gene3D" id="3.30.200.20">
    <property type="entry name" value="Phosphorylase Kinase, domain 1"/>
    <property type="match status" value="1"/>
</dbReference>
<feature type="compositionally biased region" description="Polar residues" evidence="1">
    <location>
        <begin position="445"/>
        <end position="454"/>
    </location>
</feature>
<dbReference type="PROSITE" id="PS00108">
    <property type="entry name" value="PROTEIN_KINASE_ST"/>
    <property type="match status" value="1"/>
</dbReference>
<dbReference type="SUPFAM" id="SSF56112">
    <property type="entry name" value="Protein kinase-like (PK-like)"/>
    <property type="match status" value="1"/>
</dbReference>
<sequence length="859" mass="91951">MRWQQMISSGLNYFVLLVLLRSLKGMVSVATAVCAPVTVSSGVDLVRAFTNPCVTLVILATDVYMKDSDWDAVQIPLQLNRSVTVRGSAGNITCEDVRTLLDFGFVAAKIQLADGITLEFNGLFLMRYRIGNQNLAPGMDILVPTSPGASSMVIISDSVSMHRACYPVSVQQQSMQRYPRPQGIAGTQLGDAYSPLQPSNCVNDSSVKVPPLQRCWAHRGTYIDVAGACADLDKYGKTVFNRVSVHLLRVVYVCEIMMTDACVLDMGFIGCAFYTYSNLDPPGIPPGSLNTTTNTLSQGFGVETGTRPSSGDGSVPSQIRRGGPNVLGVALGVSLGGAALLLMFVAAVAIVRCRINQRQPLHWRGRTGGDVAVNGDVGHQPRPSRKADKQSGICRLCKEKPLEDLTSGCTSAEVNTSAGCVCASSRGLSVLPGPDGGAAPPLQPMESSGSSSDRGTCIEGQRLKVASTGAADVPLPLLGVVVTSHTPHRPDVNFNLVLTEYQQQKQHHSQLSEEISNTRNKSQAFKANAPGQTKVTVSNSGPAEDAHGAEEVVLLPTVRGKGSFGRVVEGVYQGRKVAVKLLAEGLAPFMATSDVSGPGALPNTKAVQLHTLGREVEVLARCCHPNVIRLLAACVTPPSLCLVMELMDTSLEQLIRQAPGRLLPMSAVLHIAVDVARGLEYLHPTIVHRDLKPANVLVNDPLGPKQVAKLSDFGLARLYNSALITVSPEAGTPPYMAPECFDALAESLTHHMDIYSLGMLLWVMLSGLQPWQGLNMVQIAYRVTLSGERPPLSAIPPDRRPHKLLRLLQSCWEADPQRRPAAAEVVKELMLVQQMMSRDIGCEETGGKVLDGPPASAYT</sequence>
<organism evidence="5 6">
    <name type="scientific">Volvox reticuliferus</name>
    <dbReference type="NCBI Taxonomy" id="1737510"/>
    <lineage>
        <taxon>Eukaryota</taxon>
        <taxon>Viridiplantae</taxon>
        <taxon>Chlorophyta</taxon>
        <taxon>core chlorophytes</taxon>
        <taxon>Chlorophyceae</taxon>
        <taxon>CS clade</taxon>
        <taxon>Chlamydomonadales</taxon>
        <taxon>Volvocaceae</taxon>
        <taxon>Volvox</taxon>
    </lineage>
</organism>
<evidence type="ECO:0000256" key="2">
    <source>
        <dbReference type="SAM" id="Phobius"/>
    </source>
</evidence>
<proteinExistence type="predicted"/>
<evidence type="ECO:0000259" key="4">
    <source>
        <dbReference type="PROSITE" id="PS50011"/>
    </source>
</evidence>
<dbReference type="InterPro" id="IPR051681">
    <property type="entry name" value="Ser/Thr_Kinases-Pseudokinases"/>
</dbReference>
<gene>
    <name evidence="5" type="ORF">Vretimale_17910</name>
</gene>
<evidence type="ECO:0000256" key="3">
    <source>
        <dbReference type="SAM" id="SignalP"/>
    </source>
</evidence>
<dbReference type="Pfam" id="PF00069">
    <property type="entry name" value="Pkinase"/>
    <property type="match status" value="1"/>
</dbReference>
<feature type="compositionally biased region" description="Polar residues" evidence="1">
    <location>
        <begin position="306"/>
        <end position="317"/>
    </location>
</feature>
<feature type="region of interest" description="Disordered" evidence="1">
    <location>
        <begin position="432"/>
        <end position="456"/>
    </location>
</feature>
<name>A0A8J4LYU2_9CHLO</name>
<dbReference type="EMBL" id="BNCQ01000061">
    <property type="protein sequence ID" value="GIM15038.1"/>
    <property type="molecule type" value="Genomic_DNA"/>
</dbReference>
<dbReference type="AlphaFoldDB" id="A0A8J4LYU2"/>
<dbReference type="SMART" id="SM00220">
    <property type="entry name" value="S_TKc"/>
    <property type="match status" value="1"/>
</dbReference>
<feature type="region of interest" description="Disordered" evidence="1">
    <location>
        <begin position="296"/>
        <end position="318"/>
    </location>
</feature>
<evidence type="ECO:0000313" key="6">
    <source>
        <dbReference type="Proteomes" id="UP000722791"/>
    </source>
</evidence>
<feature type="signal peptide" evidence="3">
    <location>
        <begin position="1"/>
        <end position="25"/>
    </location>
</feature>
<feature type="transmembrane region" description="Helical" evidence="2">
    <location>
        <begin position="326"/>
        <end position="351"/>
    </location>
</feature>
<dbReference type="GO" id="GO:0004674">
    <property type="term" value="F:protein serine/threonine kinase activity"/>
    <property type="evidence" value="ECO:0007669"/>
    <property type="project" value="TreeGrafter"/>
</dbReference>
<dbReference type="Proteomes" id="UP000722791">
    <property type="component" value="Unassembled WGS sequence"/>
</dbReference>
<protein>
    <recommendedName>
        <fullName evidence="4">Protein kinase domain-containing protein</fullName>
    </recommendedName>
</protein>
<dbReference type="InterPro" id="IPR000719">
    <property type="entry name" value="Prot_kinase_dom"/>
</dbReference>
<keyword evidence="3" id="KW-0732">Signal</keyword>
<dbReference type="InterPro" id="IPR008271">
    <property type="entry name" value="Ser/Thr_kinase_AS"/>
</dbReference>
<feature type="chain" id="PRO_5035245106" description="Protein kinase domain-containing protein" evidence="3">
    <location>
        <begin position="26"/>
        <end position="859"/>
    </location>
</feature>
<dbReference type="GO" id="GO:0005524">
    <property type="term" value="F:ATP binding"/>
    <property type="evidence" value="ECO:0007669"/>
    <property type="project" value="InterPro"/>
</dbReference>
<keyword evidence="2" id="KW-0812">Transmembrane</keyword>
<keyword evidence="2" id="KW-0472">Membrane</keyword>
<keyword evidence="2" id="KW-1133">Transmembrane helix</keyword>
<evidence type="ECO:0000313" key="5">
    <source>
        <dbReference type="EMBL" id="GIM15038.1"/>
    </source>
</evidence>
<comment type="caution">
    <text evidence="5">The sequence shown here is derived from an EMBL/GenBank/DDBJ whole genome shotgun (WGS) entry which is preliminary data.</text>
</comment>
<dbReference type="PANTHER" id="PTHR44329">
    <property type="entry name" value="SERINE/THREONINE-PROTEIN KINASE TNNI3K-RELATED"/>
    <property type="match status" value="1"/>
</dbReference>
<dbReference type="InterPro" id="IPR011009">
    <property type="entry name" value="Kinase-like_dom_sf"/>
</dbReference>
<dbReference type="Gene3D" id="1.10.510.10">
    <property type="entry name" value="Transferase(Phosphotransferase) domain 1"/>
    <property type="match status" value="1"/>
</dbReference>
<accession>A0A8J4LYU2</accession>
<feature type="domain" description="Protein kinase" evidence="4">
    <location>
        <begin position="553"/>
        <end position="831"/>
    </location>
</feature>
<dbReference type="PANTHER" id="PTHR44329:SF214">
    <property type="entry name" value="PROTEIN KINASE DOMAIN-CONTAINING PROTEIN"/>
    <property type="match status" value="1"/>
</dbReference>
<dbReference type="CDD" id="cd13999">
    <property type="entry name" value="STKc_MAP3K-like"/>
    <property type="match status" value="1"/>
</dbReference>